<organism evidence="2 3">
    <name type="scientific">Meloidogyne javanica</name>
    <name type="common">Root-knot nematode worm</name>
    <dbReference type="NCBI Taxonomy" id="6303"/>
    <lineage>
        <taxon>Eukaryota</taxon>
        <taxon>Metazoa</taxon>
        <taxon>Ecdysozoa</taxon>
        <taxon>Nematoda</taxon>
        <taxon>Chromadorea</taxon>
        <taxon>Rhabditida</taxon>
        <taxon>Tylenchina</taxon>
        <taxon>Tylenchomorpha</taxon>
        <taxon>Tylenchoidea</taxon>
        <taxon>Meloidogynidae</taxon>
        <taxon>Meloidogyninae</taxon>
        <taxon>Meloidogyne</taxon>
        <taxon>Meloidogyne incognita group</taxon>
    </lineage>
</organism>
<dbReference type="WBParaSite" id="scaffold37209_cov305.g23289">
    <property type="protein sequence ID" value="scaffold37209_cov305.g23289"/>
    <property type="gene ID" value="scaffold37209_cov305.g23289"/>
</dbReference>
<keyword evidence="2" id="KW-1185">Reference proteome</keyword>
<sequence>MFLCKRVFILLLPKLLIPIIFAELATETNETIDSNDDCDCPNEKIFDSNVTEGVFRSPG</sequence>
<dbReference type="AlphaFoldDB" id="A0A915ME46"/>
<feature type="chain" id="PRO_5037479919" evidence="1">
    <location>
        <begin position="23"/>
        <end position="59"/>
    </location>
</feature>
<dbReference type="Proteomes" id="UP000887561">
    <property type="component" value="Unplaced"/>
</dbReference>
<proteinExistence type="predicted"/>
<name>A0A915ME46_MELJA</name>
<feature type="signal peptide" evidence="1">
    <location>
        <begin position="1"/>
        <end position="22"/>
    </location>
</feature>
<reference evidence="3" key="1">
    <citation type="submission" date="2022-11" db="UniProtKB">
        <authorList>
            <consortium name="WormBaseParasite"/>
        </authorList>
    </citation>
    <scope>IDENTIFICATION</scope>
</reference>
<evidence type="ECO:0000256" key="1">
    <source>
        <dbReference type="SAM" id="SignalP"/>
    </source>
</evidence>
<keyword evidence="1" id="KW-0732">Signal</keyword>
<evidence type="ECO:0000313" key="3">
    <source>
        <dbReference type="WBParaSite" id="scaffold37209_cov305.g23289"/>
    </source>
</evidence>
<evidence type="ECO:0000313" key="2">
    <source>
        <dbReference type="Proteomes" id="UP000887561"/>
    </source>
</evidence>
<accession>A0A915ME46</accession>
<protein>
    <submittedName>
        <fullName evidence="3">Uncharacterized protein</fullName>
    </submittedName>
</protein>